<comment type="caution">
    <text evidence="1">The sequence shown here is derived from an EMBL/GenBank/DDBJ whole genome shotgun (WGS) entry which is preliminary data.</text>
</comment>
<dbReference type="Gene3D" id="3.40.366.10">
    <property type="entry name" value="Malonyl-Coenzyme A Acyl Carrier Protein, domain 2"/>
    <property type="match status" value="1"/>
</dbReference>
<dbReference type="InterPro" id="IPR016035">
    <property type="entry name" value="Acyl_Trfase/lysoPLipase"/>
</dbReference>
<keyword evidence="2" id="KW-1185">Reference proteome</keyword>
<organism evidence="1 2">
    <name type="scientific">Striga hermonthica</name>
    <name type="common">Purple witchweed</name>
    <name type="synonym">Buchnera hermonthica</name>
    <dbReference type="NCBI Taxonomy" id="68872"/>
    <lineage>
        <taxon>Eukaryota</taxon>
        <taxon>Viridiplantae</taxon>
        <taxon>Streptophyta</taxon>
        <taxon>Embryophyta</taxon>
        <taxon>Tracheophyta</taxon>
        <taxon>Spermatophyta</taxon>
        <taxon>Magnoliopsida</taxon>
        <taxon>eudicotyledons</taxon>
        <taxon>Gunneridae</taxon>
        <taxon>Pentapetalae</taxon>
        <taxon>asterids</taxon>
        <taxon>lamiids</taxon>
        <taxon>Lamiales</taxon>
        <taxon>Orobanchaceae</taxon>
        <taxon>Buchnereae</taxon>
        <taxon>Striga</taxon>
    </lineage>
</organism>
<gene>
    <name evidence="1" type="ORF">SHERM_08230</name>
</gene>
<dbReference type="InterPro" id="IPR052760">
    <property type="entry name" value="Mitochondrial_malonyltrans"/>
</dbReference>
<dbReference type="PANTHER" id="PTHR47170:SF2">
    <property type="entry name" value="MALONYL-COA:ACP TRANSACYLASE (MAT) DOMAIN-CONTAINING PROTEIN"/>
    <property type="match status" value="1"/>
</dbReference>
<dbReference type="EMBL" id="CACSLK010034598">
    <property type="protein sequence ID" value="CAA0842366.1"/>
    <property type="molecule type" value="Genomic_DNA"/>
</dbReference>
<sequence length="125" mass="13489">MGVEAQKVPSARESQRHFGDTADATKSAMVSIIGLDSANKVQQLCDAVHFYVANFRCTVRLAVTGAFHTGFMEPAVSRLEAAFASTVIKTSRIPVISNVDAEPHADPATINSARSIFSDIEIYFV</sequence>
<dbReference type="AlphaFoldDB" id="A0A9N7P463"/>
<evidence type="ECO:0008006" key="3">
    <source>
        <dbReference type="Google" id="ProtNLM"/>
    </source>
</evidence>
<dbReference type="InterPro" id="IPR001227">
    <property type="entry name" value="Ac_transferase_dom_sf"/>
</dbReference>
<evidence type="ECO:0000313" key="1">
    <source>
        <dbReference type="EMBL" id="CAA0842366.1"/>
    </source>
</evidence>
<name>A0A9N7P463_STRHE</name>
<dbReference type="GO" id="GO:0016740">
    <property type="term" value="F:transferase activity"/>
    <property type="evidence" value="ECO:0007669"/>
    <property type="project" value="InterPro"/>
</dbReference>
<dbReference type="Proteomes" id="UP001153555">
    <property type="component" value="Unassembled WGS sequence"/>
</dbReference>
<dbReference type="PANTHER" id="PTHR47170">
    <property type="entry name" value="MALONYL-COA ACP TRANSACYLASE, ACP-BINDING"/>
    <property type="match status" value="1"/>
</dbReference>
<dbReference type="SUPFAM" id="SSF52151">
    <property type="entry name" value="FabD/lysophospholipase-like"/>
    <property type="match status" value="1"/>
</dbReference>
<evidence type="ECO:0000313" key="2">
    <source>
        <dbReference type="Proteomes" id="UP001153555"/>
    </source>
</evidence>
<dbReference type="OrthoDB" id="1724323at2759"/>
<dbReference type="Gene3D" id="3.30.70.250">
    <property type="entry name" value="Malonyl-CoA ACP transacylase, ACP-binding"/>
    <property type="match status" value="1"/>
</dbReference>
<accession>A0A9N7P463</accession>
<proteinExistence type="predicted"/>
<reference evidence="1" key="1">
    <citation type="submission" date="2019-12" db="EMBL/GenBank/DDBJ databases">
        <authorList>
            <person name="Scholes J."/>
        </authorList>
    </citation>
    <scope>NUCLEOTIDE SEQUENCE</scope>
</reference>
<protein>
    <recommendedName>
        <fullName evidence="3">Malonyl-CoA:ACP transacylase (MAT) domain-containing protein</fullName>
    </recommendedName>
</protein>